<evidence type="ECO:0000256" key="6">
    <source>
        <dbReference type="ARBA" id="ARBA00022750"/>
    </source>
</evidence>
<evidence type="ECO:0000259" key="19">
    <source>
        <dbReference type="PROSITE" id="PS50994"/>
    </source>
</evidence>
<dbReference type="GO" id="GO:0046872">
    <property type="term" value="F:metal ion binding"/>
    <property type="evidence" value="ECO:0007669"/>
    <property type="project" value="UniProtKB-KW"/>
</dbReference>
<evidence type="ECO:0000313" key="20">
    <source>
        <dbReference type="EMBL" id="QRW24944.1"/>
    </source>
</evidence>
<feature type="compositionally biased region" description="Polar residues" evidence="17">
    <location>
        <begin position="693"/>
        <end position="706"/>
    </location>
</feature>
<keyword evidence="10" id="KW-0694">RNA-binding</keyword>
<keyword evidence="16" id="KW-0511">Multifunctional enzyme</keyword>
<evidence type="ECO:0000256" key="14">
    <source>
        <dbReference type="ARBA" id="ARBA00023125"/>
    </source>
</evidence>
<dbReference type="Pfam" id="PF24626">
    <property type="entry name" value="SH3_Tf2-1"/>
    <property type="match status" value="1"/>
</dbReference>
<name>A0A8H8T0P4_9AGAM</name>
<feature type="compositionally biased region" description="Polar residues" evidence="17">
    <location>
        <begin position="431"/>
        <end position="454"/>
    </location>
</feature>
<dbReference type="RefSeq" id="XP_043185181.1">
    <property type="nucleotide sequence ID" value="XM_043326709.1"/>
</dbReference>
<feature type="compositionally biased region" description="Polar residues" evidence="17">
    <location>
        <begin position="1953"/>
        <end position="1974"/>
    </location>
</feature>
<feature type="region of interest" description="Disordered" evidence="17">
    <location>
        <begin position="2280"/>
        <end position="2317"/>
    </location>
</feature>
<keyword evidence="15" id="KW-0233">DNA recombination</keyword>
<feature type="compositionally biased region" description="Acidic residues" evidence="17">
    <location>
        <begin position="2049"/>
        <end position="2059"/>
    </location>
</feature>
<feature type="region of interest" description="Disordered" evidence="17">
    <location>
        <begin position="92"/>
        <end position="122"/>
    </location>
</feature>
<dbReference type="GO" id="GO:0006508">
    <property type="term" value="P:proteolysis"/>
    <property type="evidence" value="ECO:0007669"/>
    <property type="project" value="UniProtKB-KW"/>
</dbReference>
<dbReference type="InterPro" id="IPR056924">
    <property type="entry name" value="SH3_Tf2-1"/>
</dbReference>
<accession>A0A8H8T0P4</accession>
<feature type="compositionally biased region" description="Basic and acidic residues" evidence="17">
    <location>
        <begin position="2035"/>
        <end position="2047"/>
    </location>
</feature>
<dbReference type="InterPro" id="IPR041588">
    <property type="entry name" value="Integrase_H2C2"/>
</dbReference>
<dbReference type="InterPro" id="IPR036397">
    <property type="entry name" value="RNaseH_sf"/>
</dbReference>
<feature type="compositionally biased region" description="Polar residues" evidence="17">
    <location>
        <begin position="643"/>
        <end position="657"/>
    </location>
</feature>
<keyword evidence="5" id="KW-0479">Metal-binding</keyword>
<dbReference type="GO" id="GO:0004190">
    <property type="term" value="F:aspartic-type endopeptidase activity"/>
    <property type="evidence" value="ECO:0007669"/>
    <property type="project" value="UniProtKB-KW"/>
</dbReference>
<dbReference type="InterPro" id="IPR050951">
    <property type="entry name" value="Retrovirus_Pol_polyprotein"/>
</dbReference>
<evidence type="ECO:0000313" key="21">
    <source>
        <dbReference type="Proteomes" id="UP000650533"/>
    </source>
</evidence>
<dbReference type="SMART" id="SM00298">
    <property type="entry name" value="CHROMO"/>
    <property type="match status" value="1"/>
</dbReference>
<dbReference type="GO" id="GO:0003723">
    <property type="term" value="F:RNA binding"/>
    <property type="evidence" value="ECO:0007669"/>
    <property type="project" value="UniProtKB-KW"/>
</dbReference>
<feature type="region of interest" description="Disordered" evidence="17">
    <location>
        <begin position="928"/>
        <end position="952"/>
    </location>
</feature>
<dbReference type="GO" id="GO:0004519">
    <property type="term" value="F:endonuclease activity"/>
    <property type="evidence" value="ECO:0007669"/>
    <property type="project" value="UniProtKB-KW"/>
</dbReference>
<dbReference type="InterPro" id="IPR000953">
    <property type="entry name" value="Chromo/chromo_shadow_dom"/>
</dbReference>
<keyword evidence="14" id="KW-0238">DNA-binding</keyword>
<feature type="compositionally biased region" description="Basic and acidic residues" evidence="17">
    <location>
        <begin position="1"/>
        <end position="13"/>
    </location>
</feature>
<protein>
    <submittedName>
        <fullName evidence="20">Retrovirus-related Pol polyprotein from transposon</fullName>
    </submittedName>
</protein>
<feature type="region of interest" description="Disordered" evidence="17">
    <location>
        <begin position="1934"/>
        <end position="2081"/>
    </location>
</feature>
<dbReference type="InterPro" id="IPR016197">
    <property type="entry name" value="Chromo-like_dom_sf"/>
</dbReference>
<evidence type="ECO:0000259" key="18">
    <source>
        <dbReference type="PROSITE" id="PS50013"/>
    </source>
</evidence>
<feature type="region of interest" description="Disordered" evidence="17">
    <location>
        <begin position="369"/>
        <end position="389"/>
    </location>
</feature>
<feature type="domain" description="Integrase catalytic" evidence="19">
    <location>
        <begin position="3126"/>
        <end position="3285"/>
    </location>
</feature>
<dbReference type="Gene3D" id="3.10.10.10">
    <property type="entry name" value="HIV Type 1 Reverse Transcriptase, subunit A, domain 1"/>
    <property type="match status" value="1"/>
</dbReference>
<dbReference type="GO" id="GO:0003887">
    <property type="term" value="F:DNA-directed DNA polymerase activity"/>
    <property type="evidence" value="ECO:0007669"/>
    <property type="project" value="UniProtKB-KW"/>
</dbReference>
<evidence type="ECO:0000256" key="3">
    <source>
        <dbReference type="ARBA" id="ARBA00022695"/>
    </source>
</evidence>
<feature type="compositionally biased region" description="Polar residues" evidence="17">
    <location>
        <begin position="92"/>
        <end position="108"/>
    </location>
</feature>
<evidence type="ECO:0000256" key="7">
    <source>
        <dbReference type="ARBA" id="ARBA00022759"/>
    </source>
</evidence>
<dbReference type="InterPro" id="IPR001584">
    <property type="entry name" value="Integrase_cat-core"/>
</dbReference>
<feature type="compositionally biased region" description="Polar residues" evidence="17">
    <location>
        <begin position="257"/>
        <end position="278"/>
    </location>
</feature>
<feature type="compositionally biased region" description="Low complexity" evidence="17">
    <location>
        <begin position="1934"/>
        <end position="1952"/>
    </location>
</feature>
<dbReference type="KEGG" id="rsx:RhiXN_06893"/>
<evidence type="ECO:0000256" key="4">
    <source>
        <dbReference type="ARBA" id="ARBA00022722"/>
    </source>
</evidence>
<dbReference type="GO" id="GO:0003964">
    <property type="term" value="F:RNA-directed DNA polymerase activity"/>
    <property type="evidence" value="ECO:0007669"/>
    <property type="project" value="UniProtKB-KW"/>
</dbReference>
<dbReference type="GO" id="GO:0003677">
    <property type="term" value="F:DNA binding"/>
    <property type="evidence" value="ECO:0007669"/>
    <property type="project" value="UniProtKB-KW"/>
</dbReference>
<evidence type="ECO:0000256" key="9">
    <source>
        <dbReference type="ARBA" id="ARBA00022842"/>
    </source>
</evidence>
<dbReference type="FunFam" id="3.30.70.270:FF:000020">
    <property type="entry name" value="Transposon Tf2-6 polyprotein-like Protein"/>
    <property type="match status" value="1"/>
</dbReference>
<dbReference type="CDD" id="cd09274">
    <property type="entry name" value="RNase_HI_RT_Ty3"/>
    <property type="match status" value="1"/>
</dbReference>
<feature type="compositionally biased region" description="Polar residues" evidence="17">
    <location>
        <begin position="375"/>
        <end position="389"/>
    </location>
</feature>
<reference evidence="20" key="1">
    <citation type="submission" date="2020-05" db="EMBL/GenBank/DDBJ databases">
        <title>Evolutionary and genomic comparisons of hybrid uninucleate and nonhybrid Rhizoctonia fungi.</title>
        <authorList>
            <person name="Li C."/>
            <person name="Chen X."/>
        </authorList>
    </citation>
    <scope>NUCLEOTIDE SEQUENCE</scope>
    <source>
        <strain evidence="20">AG-1 IA</strain>
    </source>
</reference>
<dbReference type="SUPFAM" id="SSF53098">
    <property type="entry name" value="Ribonuclease H-like"/>
    <property type="match status" value="1"/>
</dbReference>
<dbReference type="GO" id="GO:0015074">
    <property type="term" value="P:DNA integration"/>
    <property type="evidence" value="ECO:0007669"/>
    <property type="project" value="UniProtKB-KW"/>
</dbReference>
<feature type="compositionally biased region" description="Basic and acidic residues" evidence="17">
    <location>
        <begin position="2291"/>
        <end position="2302"/>
    </location>
</feature>
<feature type="region of interest" description="Disordered" evidence="17">
    <location>
        <begin position="643"/>
        <end position="667"/>
    </location>
</feature>
<keyword evidence="3" id="KW-0548">Nucleotidyltransferase</keyword>
<feature type="region of interest" description="Disordered" evidence="17">
    <location>
        <begin position="141"/>
        <end position="179"/>
    </location>
</feature>
<keyword evidence="2" id="KW-0808">Transferase</keyword>
<feature type="region of interest" description="Disordered" evidence="17">
    <location>
        <begin position="3488"/>
        <end position="3510"/>
    </location>
</feature>
<feature type="region of interest" description="Disordered" evidence="17">
    <location>
        <begin position="199"/>
        <end position="239"/>
    </location>
</feature>
<feature type="region of interest" description="Disordered" evidence="17">
    <location>
        <begin position="1398"/>
        <end position="1440"/>
    </location>
</feature>
<proteinExistence type="predicted"/>
<dbReference type="SUPFAM" id="SSF56672">
    <property type="entry name" value="DNA/RNA polymerases"/>
    <property type="match status" value="1"/>
</dbReference>
<feature type="region of interest" description="Disordered" evidence="17">
    <location>
        <begin position="2332"/>
        <end position="2353"/>
    </location>
</feature>
<keyword evidence="8" id="KW-0378">Hydrolase</keyword>
<dbReference type="CDD" id="cd01647">
    <property type="entry name" value="RT_LTR"/>
    <property type="match status" value="1"/>
</dbReference>
<feature type="compositionally biased region" description="Polar residues" evidence="17">
    <location>
        <begin position="1999"/>
        <end position="2015"/>
    </location>
</feature>
<dbReference type="EMBL" id="CP059670">
    <property type="protein sequence ID" value="QRW24944.1"/>
    <property type="molecule type" value="Genomic_DNA"/>
</dbReference>
<feature type="region of interest" description="Disordered" evidence="17">
    <location>
        <begin position="253"/>
        <end position="293"/>
    </location>
</feature>
<evidence type="ECO:0000256" key="15">
    <source>
        <dbReference type="ARBA" id="ARBA00023172"/>
    </source>
</evidence>
<keyword evidence="12" id="KW-0695">RNA-directed DNA polymerase</keyword>
<gene>
    <name evidence="20" type="ORF">RhiXN_06893</name>
</gene>
<feature type="compositionally biased region" description="Polar residues" evidence="17">
    <location>
        <begin position="28"/>
        <end position="44"/>
    </location>
</feature>
<dbReference type="CDD" id="cd18977">
    <property type="entry name" value="CD_POL_like"/>
    <property type="match status" value="1"/>
</dbReference>
<dbReference type="InterPro" id="IPR041373">
    <property type="entry name" value="RT_RNaseH"/>
</dbReference>
<keyword evidence="9" id="KW-0460">Magnesium</keyword>
<feature type="compositionally biased region" description="Basic and acidic residues" evidence="17">
    <location>
        <begin position="199"/>
        <end position="219"/>
    </location>
</feature>
<dbReference type="PROSITE" id="PS50994">
    <property type="entry name" value="INTEGRASE"/>
    <property type="match status" value="1"/>
</dbReference>
<dbReference type="GeneID" id="67029172"/>
<dbReference type="InterPro" id="IPR043502">
    <property type="entry name" value="DNA/RNA_pol_sf"/>
</dbReference>
<evidence type="ECO:0000256" key="13">
    <source>
        <dbReference type="ARBA" id="ARBA00022932"/>
    </source>
</evidence>
<feature type="region of interest" description="Disordered" evidence="17">
    <location>
        <begin position="685"/>
        <end position="706"/>
    </location>
</feature>
<evidence type="ECO:0000256" key="10">
    <source>
        <dbReference type="ARBA" id="ARBA00022884"/>
    </source>
</evidence>
<feature type="compositionally biased region" description="Polar residues" evidence="17">
    <location>
        <begin position="2280"/>
        <end position="2290"/>
    </location>
</feature>
<dbReference type="Proteomes" id="UP000650533">
    <property type="component" value="Chromosome 13"/>
</dbReference>
<sequence length="3510" mass="394634">MWKPPEHSHRSSRSELGLRTAREHRSTTSKQVPSTSTALDTLQPTARHPLTSPNHSIDLSNSTNAARLPDSTTLSPRTHQDACKCGLMTKYSKATPSTSSSAQPRSTTPPRPKHQSRYSSDMNDDCIHLDAALRMYLDTNNNHANNTETTSNSSRRSQQSSQCRSISNKRSQHENNSLTVSDTHNVVVVNKDIFRRAQDGSIHTSKERYRERDAPFDPNHRRKEAISSTPSTHEARTATAQHECVESYMDNHHKRSYQQLSSKQSLPNNIYSPSTERTSPCIPRDPSYTASDPSYALSDPPYSLINYNSEDPVDPLNHSISYDTSLDNHLVNNMDNGYKASGSQLSFEPDTESKYLPATVRQLDEGHAKLKTRRSQATVSSQRSPNQAISYDCHNKSVAESPDLSKYLPTIAVQLDEWLVQPRTWQHEETTSSQHSPEQVALHNSRSSSATSSPELRKYLPYLPDTPAYAITDKEIADYSFQPASAGLISETRLDPEISRARRTLRRLARNLYNLLMPTQQDSYTPNQSCETWAAHLFELLDIVTTFRPTCVITNKLIPAQDIHYWPEYGELHIAYNSLVAKTIRKSNELDLLLLTPEWPASKCLFDACAFEVAAVSFRDQMERSIQRLHNILTKSITVQDLPHKSSTNHLPATNHPQGDPRKHSSQMNMNSLLDLLPNEAKNQHELSHDKLPTQTTLIESPTMSSTCNDDYRVTKVFQSSAKLRLPHSEPMEHLNRHTSPRASIEYMYASAGSTISNLETVKGTQPNHMTMSSSSYSSLNDSQPSTPLDLEVVSVSTPTFTLECDNSPALPVWKSVDKSIPIVDEIPVEAVKGIASNEQLSDLLVNKIAQPLVTIKKRNGITSRKESLAKPVKQSDNESMQMMRDQFRSTTPLLDEALCDLVHINSRHSVGNLSQLHALVTTSTANGITKHTGTPSNLTSHGPTSTDTHISNTHDKRTIINELNYKEATPKPISGLLTSQASHSPDEFHVATIPSSSMITKQAIDASHNDVLHTSSSIRRTKEEYLASRLPRQSQSKPCLNQDLLTNAETVSTLISIHRESQLKPNPMISLDPLSNSCEDTNIGYLSKVSASVEPKALDKGLLAHELPDKEQSLITTQQRLLEFAPKSLVTNFLLNASENSANALVKIHALNIRSKPAQLSPKATQLIQGSLDQLYSTVDAMLPQISSNTIGTHLNTAEQLILESALPSLSISQTDCTVTSNSNNLVKIPSSPKPLIDSKPLISQDTLSVSYGNLSVEYLDSLEQSSEAYKPHSNAIAPQGLAEQSVLSTLEGSSIGITSDLYTNTKEEATSKTNAPYTPLSQQEHGETATSICSKTSGNCPDFQPLEVDLSPDMQDWLVETIREIQQIMDIYADSTDSHISTVDSAAIKIERDLALDSTRPPGPEHPVSTILPDESSKSAQQIPKLSASMKSSESSSLCNNSHTTRLVNDLLLPAQSSVRIFESEASKQSLLVDKIDMGKNDTIQSALQATPSRDPYSALSETICGSESTETSAADYATTNTSIFKDVSINSVEGSVTISSIDSSASSVSTINIEPSTQVLSEPPESLHYQIKHKTLTPSFDTQCISSELRNEHIGLHSEQLRNLISEQTLVHISGEPNSAHTSLPIILANTEGPNSFHEYDSSGTPVVLVPSISVAANAAFESLAPSEIRNLSPDYQPMALCISAESSAESSAVDTELRIVLPEKSANDKPVISQAELVSDLGINCLVPEEPTTPSRGDNIDQISIHSSISTDEGLRSPVINTRSPNGLTISDVRVETPMSQDPELPSTLISGMSSSITHSFTKPTDHEYLLPPDKLTPYGLVTSEVSNPGDRSNNDTLASTPMREHLYQYELLEDQLDILTTLSYKYNQEAERKHSTYKPEAIEPDKPDINLCISSLNTQASGTAEEQALQNITGPSYQDNFTFTVRSAAARTSRLSRSPVRSSSRRSTNQAFGTAKNLRSNRVSSSTASKARRNRNTLPTHVRSRLASSRRFSESSQDETSQASVSSQYSHKCDRGDSPCAHESNQSSNKDQHPQQRTRNDPPDPPDESGDEYSDVPIRNPIRARSFRPKPVHFDPKLEPDNIPEWNGDTSKLPRWIISINNLAEYGIYARIQLGRQVPSRLTGRALRWFNALDKTYRRIITADWPSLRRAITIHFMNQSLIDRNKAEALQAGFRDRDNPYETPVDYIVRKAETLTLFSDWTESELITEIMNSAPEHWSLYIDTSVGTTWDDFLDKVAWHEDRLLRHDNNISQDIQKQLDEMKEILKNIEIQPDSNVKTNRSSQGDYKELSDNKNTSDNESEINEKASTQDSYQTLRSFTALVRPCTPEPIPARKSIEEDVSSRQSLDWKSSQEQLTIELAKLNEQLNELLTPQTLPASTHTNKPRQTAYRTGKYCPASFQRFRWFKGNQHFLLNSVLSTSKQRDNVPGGDTRDRKFDTEKIGLEKRSLKQQPERLKSLRAKKSQNYHHWSENTQKTAKYIAAKHIAHAWTKESHLTTQIKATKPIDCTKARSQWLTTLDALAGFTQLTIKEENREKLAFRCHNGHWQPTKLLFGYRNGPAEFQRVMNRILSRFLWQFALVYIDDIVIYSVKFEDHCNHLDQVLGAIEEAEITLSPKKCHIGYQSLLLLGQKVSRLGLSTHKEKVDAILELEPPKNVPTLQTFLGMMTYFSSYIPFYSWIVAPLFKLLKKGTAWSWEEKEQQAFELAKEALASAPVMAYPIIGKPYRLYTDACNYGLGGILQQVQSIKIKDLKGTKAYKYLRGEYDKGNPVPRMTIPASKQRDNVTGGDTWDKQDFEETTVQVERVIAYWSRILKEAERNYSPTERKALALKEALVKFQVYLEGAEFVAITDHAALTWSKTYNNVNRRLMTWGLVFSAYPGMQIVHRAGRVHDNADPISRLRRRTPYHTSPLADQSTPLKLNMEEDPLRNLYKEINERFEEKLLRVASAFTQSYKIGNSQKPIKKWIPTPAEAISYQTTTSYSVEISINSEEITRFIEAYKKDSHFKQVMEEFKLHHNPLNPPFHQYQIGDNGLIYFIDSQEKYRLCVPRDLQVDILKENHDNLNQGAHAGYAKTYHRIASVYYWPKMARSIQKYVHTCDICQKAGHRRHGPRGFLQPLPIPQQPFEVVSMDFIMDLPPSNNYNAILVIVDKLTKYGHFIPCTTQIDEVQTAQLFHDHIWCHYGLPWQVITDRDARWTGAFWGHLVSMLGIWQALTTAHHPQSDGQTEILNQTTEVAIRVFTNPAKDNWSKLLSGFAHSYNTSVHTSTQQTPAFLLRGFQPLTSANLLALTSENIPRPAQESQTAEEFKESMELARSLAKDALKVAQNYQQKYYNSDKTHVTFEPGDLVLINPHSLNLLKHQSGKGNKLNMRYEGPFEVMESISPVAYRIRLPASYRIHPIINIAHLESYKASPPEFGSRPTQNIPREDFQQMPEYEVERIVEERTIKKGNKRIRQYKIRWLGYSSEHDRWRTEKELRNAPEVIKEWKQTSGSTIHPNHKKKKEF</sequence>
<keyword evidence="6" id="KW-0064">Aspartyl protease</keyword>
<dbReference type="Pfam" id="PF00078">
    <property type="entry name" value="RVT_1"/>
    <property type="match status" value="1"/>
</dbReference>
<dbReference type="GO" id="GO:0006338">
    <property type="term" value="P:chromatin remodeling"/>
    <property type="evidence" value="ECO:0007669"/>
    <property type="project" value="UniProtKB-ARBA"/>
</dbReference>
<organism evidence="20 21">
    <name type="scientific">Rhizoctonia solani</name>
    <dbReference type="NCBI Taxonomy" id="456999"/>
    <lineage>
        <taxon>Eukaryota</taxon>
        <taxon>Fungi</taxon>
        <taxon>Dikarya</taxon>
        <taxon>Basidiomycota</taxon>
        <taxon>Agaricomycotina</taxon>
        <taxon>Agaricomycetes</taxon>
        <taxon>Cantharellales</taxon>
        <taxon>Ceratobasidiaceae</taxon>
        <taxon>Rhizoctonia</taxon>
    </lineage>
</organism>
<feature type="compositionally biased region" description="Low complexity" evidence="17">
    <location>
        <begin position="1427"/>
        <end position="1440"/>
    </location>
</feature>
<keyword evidence="7" id="KW-0255">Endonuclease</keyword>
<dbReference type="PANTHER" id="PTHR37984">
    <property type="entry name" value="PROTEIN CBG26694"/>
    <property type="match status" value="1"/>
</dbReference>
<feature type="region of interest" description="Disordered" evidence="17">
    <location>
        <begin position="1"/>
        <end position="79"/>
    </location>
</feature>
<feature type="compositionally biased region" description="Polar residues" evidence="17">
    <location>
        <begin position="51"/>
        <end position="77"/>
    </location>
</feature>
<dbReference type="Gene3D" id="3.30.420.10">
    <property type="entry name" value="Ribonuclease H-like superfamily/Ribonuclease H"/>
    <property type="match status" value="1"/>
</dbReference>
<dbReference type="PROSITE" id="PS50013">
    <property type="entry name" value="CHROMO_2"/>
    <property type="match status" value="1"/>
</dbReference>
<keyword evidence="1" id="KW-0645">Protease</keyword>
<feature type="region of interest" description="Disordered" evidence="17">
    <location>
        <begin position="426"/>
        <end position="454"/>
    </location>
</feature>
<dbReference type="Pfam" id="PF17917">
    <property type="entry name" value="RT_RNaseH"/>
    <property type="match status" value="1"/>
</dbReference>
<dbReference type="Pfam" id="PF17921">
    <property type="entry name" value="Integrase_H2C2"/>
    <property type="match status" value="1"/>
</dbReference>
<dbReference type="Gene3D" id="3.30.70.270">
    <property type="match status" value="2"/>
</dbReference>
<evidence type="ECO:0000256" key="11">
    <source>
        <dbReference type="ARBA" id="ARBA00022908"/>
    </source>
</evidence>
<evidence type="ECO:0000256" key="8">
    <source>
        <dbReference type="ARBA" id="ARBA00022801"/>
    </source>
</evidence>
<evidence type="ECO:0000256" key="2">
    <source>
        <dbReference type="ARBA" id="ARBA00022679"/>
    </source>
</evidence>
<dbReference type="Gene3D" id="1.10.340.70">
    <property type="match status" value="1"/>
</dbReference>
<dbReference type="GO" id="GO:0006310">
    <property type="term" value="P:DNA recombination"/>
    <property type="evidence" value="ECO:0007669"/>
    <property type="project" value="UniProtKB-KW"/>
</dbReference>
<evidence type="ECO:0000256" key="16">
    <source>
        <dbReference type="ARBA" id="ARBA00023268"/>
    </source>
</evidence>
<dbReference type="InterPro" id="IPR043128">
    <property type="entry name" value="Rev_trsase/Diguanyl_cyclase"/>
</dbReference>
<dbReference type="InterPro" id="IPR023780">
    <property type="entry name" value="Chromo_domain"/>
</dbReference>
<feature type="compositionally biased region" description="Low complexity" evidence="17">
    <location>
        <begin position="141"/>
        <end position="168"/>
    </location>
</feature>
<evidence type="ECO:0000256" key="5">
    <source>
        <dbReference type="ARBA" id="ARBA00022723"/>
    </source>
</evidence>
<keyword evidence="11" id="KW-0229">DNA integration</keyword>
<dbReference type="Gene3D" id="2.40.50.40">
    <property type="match status" value="1"/>
</dbReference>
<dbReference type="InterPro" id="IPR041577">
    <property type="entry name" value="RT_RNaseH_2"/>
</dbReference>
<dbReference type="Pfam" id="PF17919">
    <property type="entry name" value="RT_RNaseH_2"/>
    <property type="match status" value="1"/>
</dbReference>
<keyword evidence="4" id="KW-0540">Nuclease</keyword>
<dbReference type="Pfam" id="PF00385">
    <property type="entry name" value="Chromo"/>
    <property type="match status" value="1"/>
</dbReference>
<dbReference type="FunFam" id="1.10.340.70:FF:000001">
    <property type="entry name" value="Retrovirus-related Pol polyprotein from transposon gypsy-like Protein"/>
    <property type="match status" value="1"/>
</dbReference>
<dbReference type="InterPro" id="IPR012337">
    <property type="entry name" value="RNaseH-like_sf"/>
</dbReference>
<evidence type="ECO:0000256" key="17">
    <source>
        <dbReference type="SAM" id="MobiDB-lite"/>
    </source>
</evidence>
<evidence type="ECO:0000256" key="12">
    <source>
        <dbReference type="ARBA" id="ARBA00022918"/>
    </source>
</evidence>
<dbReference type="GO" id="GO:0005634">
    <property type="term" value="C:nucleus"/>
    <property type="evidence" value="ECO:0007669"/>
    <property type="project" value="UniProtKB-ARBA"/>
</dbReference>
<dbReference type="PANTHER" id="PTHR37984:SF5">
    <property type="entry name" value="PROTEIN NYNRIN-LIKE"/>
    <property type="match status" value="1"/>
</dbReference>
<feature type="domain" description="Chromo" evidence="18">
    <location>
        <begin position="3441"/>
        <end position="3504"/>
    </location>
</feature>
<keyword evidence="13" id="KW-0239">DNA-directed DNA polymerase</keyword>
<dbReference type="InterPro" id="IPR000477">
    <property type="entry name" value="RT_dom"/>
</dbReference>
<evidence type="ECO:0000256" key="1">
    <source>
        <dbReference type="ARBA" id="ARBA00022670"/>
    </source>
</evidence>
<dbReference type="SUPFAM" id="SSF54160">
    <property type="entry name" value="Chromo domain-like"/>
    <property type="match status" value="1"/>
</dbReference>